<dbReference type="Proteomes" id="UP001459204">
    <property type="component" value="Unassembled WGS sequence"/>
</dbReference>
<feature type="domain" description="Type VI secretion system FHA" evidence="2">
    <location>
        <begin position="271"/>
        <end position="448"/>
    </location>
</feature>
<protein>
    <submittedName>
        <fullName evidence="3">Type VI secretion system-associated FHA domain protein TagH</fullName>
    </submittedName>
</protein>
<dbReference type="InterPro" id="IPR046883">
    <property type="entry name" value="T6SS_FHA_C"/>
</dbReference>
<dbReference type="Gene3D" id="2.60.200.20">
    <property type="match status" value="1"/>
</dbReference>
<reference evidence="3 4" key="1">
    <citation type="submission" date="2024-04" db="EMBL/GenBank/DDBJ databases">
        <title>Draft genome sequence of Pseudoxanthomonas putridarboris WD12.</title>
        <authorList>
            <person name="Oh J."/>
        </authorList>
    </citation>
    <scope>NUCLEOTIDE SEQUENCE [LARGE SCALE GENOMIC DNA]</scope>
    <source>
        <strain evidence="3 4">WD12</strain>
    </source>
</reference>
<dbReference type="RefSeq" id="WP_341727546.1">
    <property type="nucleotide sequence ID" value="NZ_JBBWWT010000016.1"/>
</dbReference>
<evidence type="ECO:0000259" key="1">
    <source>
        <dbReference type="Pfam" id="PF00498"/>
    </source>
</evidence>
<dbReference type="InterPro" id="IPR008984">
    <property type="entry name" value="SMAD_FHA_dom_sf"/>
</dbReference>
<evidence type="ECO:0000313" key="3">
    <source>
        <dbReference type="EMBL" id="MEL1266374.1"/>
    </source>
</evidence>
<dbReference type="SUPFAM" id="SSF49879">
    <property type="entry name" value="SMAD/FHA domain"/>
    <property type="match status" value="1"/>
</dbReference>
<accession>A0ABU9J650</accession>
<comment type="caution">
    <text evidence="3">The sequence shown here is derived from an EMBL/GenBank/DDBJ whole genome shotgun (WGS) entry which is preliminary data.</text>
</comment>
<feature type="domain" description="FHA" evidence="1">
    <location>
        <begin position="36"/>
        <end position="102"/>
    </location>
</feature>
<dbReference type="Pfam" id="PF00498">
    <property type="entry name" value="FHA"/>
    <property type="match status" value="1"/>
</dbReference>
<dbReference type="NCBIfam" id="TIGR03354">
    <property type="entry name" value="VI_FHA"/>
    <property type="match status" value="1"/>
</dbReference>
<dbReference type="Pfam" id="PF20232">
    <property type="entry name" value="T6SS_FHA_C"/>
    <property type="match status" value="1"/>
</dbReference>
<name>A0ABU9J650_9GAMM</name>
<dbReference type="EMBL" id="JBBWWT010000016">
    <property type="protein sequence ID" value="MEL1266374.1"/>
    <property type="molecule type" value="Genomic_DNA"/>
</dbReference>
<dbReference type="InterPro" id="IPR000253">
    <property type="entry name" value="FHA_dom"/>
</dbReference>
<proteinExistence type="predicted"/>
<evidence type="ECO:0000259" key="2">
    <source>
        <dbReference type="Pfam" id="PF20232"/>
    </source>
</evidence>
<gene>
    <name evidence="3" type="primary">tagH</name>
    <name evidence="3" type="ORF">AAD027_18640</name>
</gene>
<evidence type="ECO:0000313" key="4">
    <source>
        <dbReference type="Proteomes" id="UP001459204"/>
    </source>
</evidence>
<organism evidence="3 4">
    <name type="scientific">Pseudoxanthomonas putridarboris</name>
    <dbReference type="NCBI Taxonomy" id="752605"/>
    <lineage>
        <taxon>Bacteria</taxon>
        <taxon>Pseudomonadati</taxon>
        <taxon>Pseudomonadota</taxon>
        <taxon>Gammaproteobacteria</taxon>
        <taxon>Lysobacterales</taxon>
        <taxon>Lysobacteraceae</taxon>
        <taxon>Pseudoxanthomonas</taxon>
    </lineage>
</organism>
<sequence>MNSQPVTRQIHLVVANPEVLEFGSRPSQVFDMAGGTIGSRGANWQLSDIRGGVAPIHTEIMVVDGAYCVVDRSGRTWVNDAADPLGPERIVRLNDGDVVRVGPYRINVSLDESGHASTDPTRHLGQQSLGEILNDQDSQFDRLSEPAAPMSEHGHGYGIAQDELSAFAEPSPVRGGTDPLAALDAAARQLEAKRSARAPLDRIHYGLSNQSVIQADLADTNFEAVSNVTLARGGARPMDNEHSASRPMPWRDAIDPANAEGLHVALIPLGQGLGIPLGHLDSEQAHHLLYEAGRALKAAVEGISALYAEAPHNGRGPGLLNRTLQPIEDNPLRLQRSYEDTANALFSGNRSPVHLAPQAAVSESLGQVAKHNEAIAVAVKSALGALLGAFSPEALEKRFERYAGVNQGQQDAGWLWNMYGHYFEELMSSRQQGFDKLFWEVFDQAYDRAMRSGD</sequence>
<dbReference type="CDD" id="cd00060">
    <property type="entry name" value="FHA"/>
    <property type="match status" value="1"/>
</dbReference>
<dbReference type="InterPro" id="IPR017735">
    <property type="entry name" value="T6SS_FHA"/>
</dbReference>
<keyword evidence="4" id="KW-1185">Reference proteome</keyword>